<keyword evidence="3" id="KW-1185">Reference proteome</keyword>
<accession>A0AAV9H6V0</accession>
<comment type="caution">
    <text evidence="2">The sequence shown here is derived from an EMBL/GenBank/DDBJ whole genome shotgun (WGS) entry which is preliminary data.</text>
</comment>
<gene>
    <name evidence="2" type="ORF">QBC34DRAFT_842</name>
</gene>
<feature type="region of interest" description="Disordered" evidence="1">
    <location>
        <begin position="149"/>
        <end position="181"/>
    </location>
</feature>
<dbReference type="EMBL" id="MU865913">
    <property type="protein sequence ID" value="KAK4455805.1"/>
    <property type="molecule type" value="Genomic_DNA"/>
</dbReference>
<feature type="compositionally biased region" description="Polar residues" evidence="1">
    <location>
        <begin position="167"/>
        <end position="181"/>
    </location>
</feature>
<protein>
    <submittedName>
        <fullName evidence="2">Uncharacterized protein</fullName>
    </submittedName>
</protein>
<evidence type="ECO:0000256" key="1">
    <source>
        <dbReference type="SAM" id="MobiDB-lite"/>
    </source>
</evidence>
<dbReference type="Proteomes" id="UP001321760">
    <property type="component" value="Unassembled WGS sequence"/>
</dbReference>
<reference evidence="2" key="1">
    <citation type="journal article" date="2023" name="Mol. Phylogenet. Evol.">
        <title>Genome-scale phylogeny and comparative genomics of the fungal order Sordariales.</title>
        <authorList>
            <person name="Hensen N."/>
            <person name="Bonometti L."/>
            <person name="Westerberg I."/>
            <person name="Brannstrom I.O."/>
            <person name="Guillou S."/>
            <person name="Cros-Aarteil S."/>
            <person name="Calhoun S."/>
            <person name="Haridas S."/>
            <person name="Kuo A."/>
            <person name="Mondo S."/>
            <person name="Pangilinan J."/>
            <person name="Riley R."/>
            <person name="LaButti K."/>
            <person name="Andreopoulos B."/>
            <person name="Lipzen A."/>
            <person name="Chen C."/>
            <person name="Yan M."/>
            <person name="Daum C."/>
            <person name="Ng V."/>
            <person name="Clum A."/>
            <person name="Steindorff A."/>
            <person name="Ohm R.A."/>
            <person name="Martin F."/>
            <person name="Silar P."/>
            <person name="Natvig D.O."/>
            <person name="Lalanne C."/>
            <person name="Gautier V."/>
            <person name="Ament-Velasquez S.L."/>
            <person name="Kruys A."/>
            <person name="Hutchinson M.I."/>
            <person name="Powell A.J."/>
            <person name="Barry K."/>
            <person name="Miller A.N."/>
            <person name="Grigoriev I.V."/>
            <person name="Debuchy R."/>
            <person name="Gladieux P."/>
            <person name="Hiltunen Thoren M."/>
            <person name="Johannesson H."/>
        </authorList>
    </citation>
    <scope>NUCLEOTIDE SEQUENCE</scope>
    <source>
        <strain evidence="2">PSN243</strain>
    </source>
</reference>
<evidence type="ECO:0000313" key="3">
    <source>
        <dbReference type="Proteomes" id="UP001321760"/>
    </source>
</evidence>
<dbReference type="AlphaFoldDB" id="A0AAV9H6V0"/>
<reference evidence="2" key="2">
    <citation type="submission" date="2023-05" db="EMBL/GenBank/DDBJ databases">
        <authorList>
            <consortium name="Lawrence Berkeley National Laboratory"/>
            <person name="Steindorff A."/>
            <person name="Hensen N."/>
            <person name="Bonometti L."/>
            <person name="Westerberg I."/>
            <person name="Brannstrom I.O."/>
            <person name="Guillou S."/>
            <person name="Cros-Aarteil S."/>
            <person name="Calhoun S."/>
            <person name="Haridas S."/>
            <person name="Kuo A."/>
            <person name="Mondo S."/>
            <person name="Pangilinan J."/>
            <person name="Riley R."/>
            <person name="Labutti K."/>
            <person name="Andreopoulos B."/>
            <person name="Lipzen A."/>
            <person name="Chen C."/>
            <person name="Yanf M."/>
            <person name="Daum C."/>
            <person name="Ng V."/>
            <person name="Clum A."/>
            <person name="Ohm R."/>
            <person name="Martin F."/>
            <person name="Silar P."/>
            <person name="Natvig D."/>
            <person name="Lalanne C."/>
            <person name="Gautier V."/>
            <person name="Ament-Velasquez S.L."/>
            <person name="Kruys A."/>
            <person name="Hutchinson M.I."/>
            <person name="Powell A.J."/>
            <person name="Barry K."/>
            <person name="Miller A.N."/>
            <person name="Grigoriev I.V."/>
            <person name="Debuchy R."/>
            <person name="Gladieux P."/>
            <person name="Thoren M.H."/>
            <person name="Johannesson H."/>
        </authorList>
    </citation>
    <scope>NUCLEOTIDE SEQUENCE</scope>
    <source>
        <strain evidence="2">PSN243</strain>
    </source>
</reference>
<name>A0AAV9H6V0_9PEZI</name>
<evidence type="ECO:0000313" key="2">
    <source>
        <dbReference type="EMBL" id="KAK4455805.1"/>
    </source>
</evidence>
<proteinExistence type="predicted"/>
<sequence>MVLFQAALTKPGRQPSRSLHSVAFHFFPLPLLPYLSPSSTLCPSPSHRLFSAIRSPSYNSARSSLSPISSSSLVCLVFLIKGPLTKKRQPQRCGIDWSRSYWTRCIETTNGLFPRAPGIELLDIPLTASTSSFWYRLSLKSRTRYWCDSSGPLDSRRDPESRPVATSDRTPPNSCVTPSSVEQGGLKSHLFSHLFPIDTSAPACFQRRPARCSNSFSSLALCCLPPGLARSLPLPSAAAPPAGASSLGDYLQHSKLGSPATYLHNHLPADLRKALGRHGFPTRRLRRLLGSAIATCRSTTSTTIQHHSFFDIAQMS</sequence>
<organism evidence="2 3">
    <name type="scientific">Podospora aff. communis PSN243</name>
    <dbReference type="NCBI Taxonomy" id="3040156"/>
    <lineage>
        <taxon>Eukaryota</taxon>
        <taxon>Fungi</taxon>
        <taxon>Dikarya</taxon>
        <taxon>Ascomycota</taxon>
        <taxon>Pezizomycotina</taxon>
        <taxon>Sordariomycetes</taxon>
        <taxon>Sordariomycetidae</taxon>
        <taxon>Sordariales</taxon>
        <taxon>Podosporaceae</taxon>
        <taxon>Podospora</taxon>
    </lineage>
</organism>